<proteinExistence type="predicted"/>
<evidence type="ECO:0000313" key="2">
    <source>
        <dbReference type="Proteomes" id="UP000632454"/>
    </source>
</evidence>
<reference evidence="2" key="1">
    <citation type="journal article" date="2019" name="Int. J. Syst. Evol. Microbiol.">
        <title>The Global Catalogue of Microorganisms (GCM) 10K type strain sequencing project: providing services to taxonomists for standard genome sequencing and annotation.</title>
        <authorList>
            <consortium name="The Broad Institute Genomics Platform"/>
            <consortium name="The Broad Institute Genome Sequencing Center for Infectious Disease"/>
            <person name="Wu L."/>
            <person name="Ma J."/>
        </authorList>
    </citation>
    <scope>NUCLEOTIDE SEQUENCE [LARGE SCALE GENOMIC DNA]</scope>
    <source>
        <strain evidence="2">CCM 7855</strain>
    </source>
</reference>
<name>A0ABQ1UDQ2_9NOCA</name>
<keyword evidence="2" id="KW-1185">Reference proteome</keyword>
<accession>A0ABQ1UDQ2</accession>
<dbReference type="EMBL" id="BMCS01000001">
    <property type="protein sequence ID" value="GGF14076.1"/>
    <property type="molecule type" value="Genomic_DNA"/>
</dbReference>
<gene>
    <name evidence="1" type="ORF">GCM10007298_07590</name>
</gene>
<organism evidence="1 2">
    <name type="scientific">Williamsia phyllosphaerae</name>
    <dbReference type="NCBI Taxonomy" id="885042"/>
    <lineage>
        <taxon>Bacteria</taxon>
        <taxon>Bacillati</taxon>
        <taxon>Actinomycetota</taxon>
        <taxon>Actinomycetes</taxon>
        <taxon>Mycobacteriales</taxon>
        <taxon>Nocardiaceae</taxon>
        <taxon>Williamsia</taxon>
    </lineage>
</organism>
<sequence length="287" mass="30978">MNAQEGTVVTLDVSGAELDRASEFVTGLLGRFPHSADLHRAARELDVRLRVAVRGRAGTGRDTMARAVRRQLGVTPIGPGDDDTDADVWLYVLVGWPRPADRVALRGLPPERTVLALGKADTLGSWDDAAQTADACARDLGRSVRPTMPLLACADLVDDEFELLAQMLRDDEPMPSMAAHFISGDRAERTLRIGLLRRLDQFGILSALDLLEAAAEAGSPLDRPALEALLHRQSGVSALADPLAATLDAVRLRRLHRVVASLDRVAASGTARDEIEHTLSRLVRVDA</sequence>
<protein>
    <submittedName>
        <fullName evidence="1">Uncharacterized protein</fullName>
    </submittedName>
</protein>
<dbReference type="RefSeq" id="WP_188487019.1">
    <property type="nucleotide sequence ID" value="NZ_BMCS01000001.1"/>
</dbReference>
<dbReference type="Proteomes" id="UP000632454">
    <property type="component" value="Unassembled WGS sequence"/>
</dbReference>
<comment type="caution">
    <text evidence="1">The sequence shown here is derived from an EMBL/GenBank/DDBJ whole genome shotgun (WGS) entry which is preliminary data.</text>
</comment>
<evidence type="ECO:0000313" key="1">
    <source>
        <dbReference type="EMBL" id="GGF14076.1"/>
    </source>
</evidence>